<dbReference type="Gene3D" id="3.40.50.720">
    <property type="entry name" value="NAD(P)-binding Rossmann-like Domain"/>
    <property type="match status" value="1"/>
</dbReference>
<dbReference type="RefSeq" id="WP_154715849.1">
    <property type="nucleotide sequence ID" value="NZ_LT837803.1"/>
</dbReference>
<dbReference type="BioCyc" id="MetaCyc:MONOMER-21198"/>
<dbReference type="InterPro" id="IPR036291">
    <property type="entry name" value="NAD(P)-bd_dom_sf"/>
</dbReference>
<evidence type="ECO:0000313" key="4">
    <source>
        <dbReference type="Proteomes" id="UP000242886"/>
    </source>
</evidence>
<evidence type="ECO:0000313" key="3">
    <source>
        <dbReference type="EMBL" id="SMB21939.1"/>
    </source>
</evidence>
<name>A9XWD3_9PROT</name>
<evidence type="ECO:0000313" key="2">
    <source>
        <dbReference type="EMBL" id="ABV59991.1"/>
    </source>
</evidence>
<dbReference type="Pfam" id="PF01370">
    <property type="entry name" value="Epimerase"/>
    <property type="match status" value="1"/>
</dbReference>
<keyword evidence="2" id="KW-0413">Isomerase</keyword>
<dbReference type="InterPro" id="IPR001509">
    <property type="entry name" value="Epimerase_deHydtase"/>
</dbReference>
<proteinExistence type="predicted"/>
<reference evidence="2" key="1">
    <citation type="submission" date="2007-06" db="EMBL/GenBank/DDBJ databases">
        <authorList>
            <person name="Chiang Y.-R."/>
            <person name="Ismail W."/>
            <person name="Fuchs G."/>
        </authorList>
    </citation>
    <scope>NUCLEOTIDE SEQUENCE</scope>
    <source>
        <strain evidence="2">Chol-1ST</strain>
    </source>
</reference>
<protein>
    <submittedName>
        <fullName evidence="2">Cholesterol dehydrogenase/isomerase</fullName>
    </submittedName>
</protein>
<dbReference type="Proteomes" id="UP000242886">
    <property type="component" value="Chromosome SDENCHOL"/>
</dbReference>
<accession>A9XWD3</accession>
<reference evidence="3" key="3">
    <citation type="submission" date="2017-03" db="EMBL/GenBank/DDBJ databases">
        <authorList>
            <consortium name="AG Boll"/>
        </authorList>
    </citation>
    <scope>NUCLEOTIDE SEQUENCE [LARGE SCALE GENOMIC DNA]</scope>
    <source>
        <strain evidence="3">Chol</strain>
    </source>
</reference>
<organism evidence="2">
    <name type="scientific">Sterolibacterium denitrificans</name>
    <dbReference type="NCBI Taxonomy" id="157592"/>
    <lineage>
        <taxon>Bacteria</taxon>
        <taxon>Pseudomonadati</taxon>
        <taxon>Pseudomonadota</taxon>
        <taxon>Betaproteobacteria</taxon>
        <taxon>Nitrosomonadales</taxon>
        <taxon>Sterolibacteriaceae</taxon>
        <taxon>Sterolibacterium</taxon>
    </lineage>
</organism>
<dbReference type="EMBL" id="EU004090">
    <property type="protein sequence ID" value="ABV59991.1"/>
    <property type="molecule type" value="Genomic_DNA"/>
</dbReference>
<keyword evidence="4" id="KW-1185">Reference proteome</keyword>
<dbReference type="GO" id="GO:0016853">
    <property type="term" value="F:isomerase activity"/>
    <property type="evidence" value="ECO:0007669"/>
    <property type="project" value="UniProtKB-KW"/>
</dbReference>
<evidence type="ECO:0000259" key="1">
    <source>
        <dbReference type="Pfam" id="PF01370"/>
    </source>
</evidence>
<dbReference type="SUPFAM" id="SSF51735">
    <property type="entry name" value="NAD(P)-binding Rossmann-fold domains"/>
    <property type="match status" value="1"/>
</dbReference>
<sequence>MKTVLVTGACGAIGRRVVAGLVERGCAVSTLDFDTSANRAAARDRDARVRSHFGDLDDAAPLRAAVAGVAHVIHLAELRPPDTDADQFAGYRANVCATRALLAACADRVTPPRFVFASSVAVFGGQQTDAARRADAPAILAAADSYGRQKAAAEALVRASGLDHLILRLALTPDLAPDAGRPHPWLFGFHPDMRVEFLHPADAALALVNALDAFGVLDSLDGQAVRGRTLLLGGGARNRYRYLDWLNMALEARGLRPLPRTAFGRADYLTDWVDTDESEALLRYQRHDYPDWLREQVGAVRPRWLDAGSAPLARRYLLAHSAHHAAASGQRPRLLELRRAWTLARRGLAAARLYLS</sequence>
<dbReference type="PANTHER" id="PTHR43245">
    <property type="entry name" value="BIFUNCTIONAL POLYMYXIN RESISTANCE PROTEIN ARNA"/>
    <property type="match status" value="1"/>
</dbReference>
<gene>
    <name evidence="2" type="primary">acmA</name>
    <name evidence="3" type="ORF">SDENCHOL_10444</name>
</gene>
<feature type="domain" description="NAD-dependent epimerase/dehydratase" evidence="1">
    <location>
        <begin position="4"/>
        <end position="168"/>
    </location>
</feature>
<reference evidence="2" key="2">
    <citation type="journal article" date="2008" name="Appl. Environ. Microbiol.">
        <title>Cholest-4-en-3-one-delta 1-dehydrogenase, a flavoprotein catalyzing the second step in anoxic cholesterol metabolism.</title>
        <authorList>
            <person name="Chiang Y.R."/>
            <person name="Ismail W."/>
            <person name="Gallien S."/>
            <person name="Heintz D."/>
            <person name="Van Dorsselaer A."/>
            <person name="Fuchs G."/>
        </authorList>
    </citation>
    <scope>NUCLEOTIDE SEQUENCE</scope>
    <source>
        <strain evidence="2">Chol-1ST</strain>
    </source>
</reference>
<dbReference type="EMBL" id="LT837803">
    <property type="protein sequence ID" value="SMB21939.1"/>
    <property type="molecule type" value="Genomic_DNA"/>
</dbReference>
<dbReference type="AlphaFoldDB" id="A9XWD3"/>
<dbReference type="InterPro" id="IPR050177">
    <property type="entry name" value="Lipid_A_modif_metabolic_enz"/>
</dbReference>